<dbReference type="Gramene" id="OBART05G27290.1">
    <property type="protein sequence ID" value="OBART05G27290.1"/>
    <property type="gene ID" value="OBART05G27290"/>
</dbReference>
<dbReference type="AlphaFoldDB" id="A0A0D3GBB8"/>
<dbReference type="PaxDb" id="65489-OBART05G27290.1"/>
<dbReference type="Proteomes" id="UP000026960">
    <property type="component" value="Chromosome 5"/>
</dbReference>
<reference evidence="1" key="1">
    <citation type="journal article" date="2009" name="Rice">
        <title>De Novo Next Generation Sequencing of Plant Genomes.</title>
        <authorList>
            <person name="Rounsley S."/>
            <person name="Marri P.R."/>
            <person name="Yu Y."/>
            <person name="He R."/>
            <person name="Sisneros N."/>
            <person name="Goicoechea J.L."/>
            <person name="Lee S.J."/>
            <person name="Angelova A."/>
            <person name="Kudrna D."/>
            <person name="Luo M."/>
            <person name="Affourtit J."/>
            <person name="Desany B."/>
            <person name="Knight J."/>
            <person name="Niazi F."/>
            <person name="Egholm M."/>
            <person name="Wing R.A."/>
        </authorList>
    </citation>
    <scope>NUCLEOTIDE SEQUENCE [LARGE SCALE GENOMIC DNA]</scope>
    <source>
        <strain evidence="1">cv. IRGC 105608</strain>
    </source>
</reference>
<dbReference type="EnsemblPlants" id="OBART05G27290.1">
    <property type="protein sequence ID" value="OBART05G27290.1"/>
    <property type="gene ID" value="OBART05G27290"/>
</dbReference>
<accession>A0A0D3GBB8</accession>
<organism evidence="1">
    <name type="scientific">Oryza barthii</name>
    <dbReference type="NCBI Taxonomy" id="65489"/>
    <lineage>
        <taxon>Eukaryota</taxon>
        <taxon>Viridiplantae</taxon>
        <taxon>Streptophyta</taxon>
        <taxon>Embryophyta</taxon>
        <taxon>Tracheophyta</taxon>
        <taxon>Spermatophyta</taxon>
        <taxon>Magnoliopsida</taxon>
        <taxon>Liliopsida</taxon>
        <taxon>Poales</taxon>
        <taxon>Poaceae</taxon>
        <taxon>BOP clade</taxon>
        <taxon>Oryzoideae</taxon>
        <taxon>Oryzeae</taxon>
        <taxon>Oryzinae</taxon>
        <taxon>Oryza</taxon>
    </lineage>
</organism>
<evidence type="ECO:0000313" key="1">
    <source>
        <dbReference type="EnsemblPlants" id="OBART05G27290.1"/>
    </source>
</evidence>
<keyword evidence="2" id="KW-1185">Reference proteome</keyword>
<protein>
    <submittedName>
        <fullName evidence="1">Uncharacterized protein</fullName>
    </submittedName>
</protein>
<evidence type="ECO:0000313" key="2">
    <source>
        <dbReference type="Proteomes" id="UP000026960"/>
    </source>
</evidence>
<proteinExistence type="predicted"/>
<sequence>MATVRSVPLHECTWARGNNMLRLVQTGRVSVMSSALQAQPKRPLQTGEVQRTIPVIVLAFSHEQYLFTTEYD</sequence>
<dbReference type="HOGENOM" id="CLU_2780042_0_0_1"/>
<reference evidence="1" key="2">
    <citation type="submission" date="2015-03" db="UniProtKB">
        <authorList>
            <consortium name="EnsemblPlants"/>
        </authorList>
    </citation>
    <scope>IDENTIFICATION</scope>
</reference>
<name>A0A0D3GBB8_9ORYZ</name>